<dbReference type="InterPro" id="IPR023213">
    <property type="entry name" value="CAT-like_dom_sf"/>
</dbReference>
<dbReference type="InterPro" id="IPR004255">
    <property type="entry name" value="O-acyltransferase_WSD1_N"/>
</dbReference>
<dbReference type="NCBIfam" id="TIGR02946">
    <property type="entry name" value="acyl_WS_DGAT"/>
    <property type="match status" value="1"/>
</dbReference>
<sequence length="514" mass="58175">MRNLLTEDNDMAEKTTRTPMSSVDKAWFEMDSDTNLMIINGLMWFDGKLDYELFIKILERRFIQRYERFRQHVVTGVDGRLYWETDLHFDLRTHVRRIALPEPRTLEGFQALISSIISEPLDRRKPLWRFFLIEEVDGGSVLLGRIHHCIGDGIALTRVLLDMTSETLEDSMRIDIGGFENTRRQKSRDPLKQLTHSARSLARSSVDVGKTLISQALLTLEDPKHPLKIARSLGLISAAGAAILAKLLLLPPDRKTVFKGELSAIKRVVWSQPLDLTRIKIIGRAFDATVNDVLVSAVAGALRDYMLEVGDNPDAGDINAMVPVNLRPLEEATELGNRFALVYLPLPISLPDPVARLQATKHHMDILKQSPEPFLVYQILGLIGSLPEEVARRAIWWFSSKASAVLTNVPGPRQQIYFAGQPLRKLMFWVPQAGEISMGISIISYHGEVMLGLIVDERLVPDPHVIMEHFTRQFELLEHRAKTEKKPSHETHHEVSSIPIVVETPEDPTTRNQA</sequence>
<keyword evidence="8" id="KW-0443">Lipid metabolism</keyword>
<dbReference type="GO" id="GO:0006071">
    <property type="term" value="P:glycerol metabolic process"/>
    <property type="evidence" value="ECO:0007669"/>
    <property type="project" value="UniProtKB-KW"/>
</dbReference>
<evidence type="ECO:0000256" key="3">
    <source>
        <dbReference type="ARBA" id="ARBA00009587"/>
    </source>
</evidence>
<dbReference type="Pfam" id="PF06974">
    <property type="entry name" value="WS_DGAT_C"/>
    <property type="match status" value="1"/>
</dbReference>
<dbReference type="GO" id="GO:0019432">
    <property type="term" value="P:triglyceride biosynthetic process"/>
    <property type="evidence" value="ECO:0007669"/>
    <property type="project" value="UniProtKB-UniPathway"/>
</dbReference>
<dbReference type="UniPathway" id="UPA00282"/>
<evidence type="ECO:0000313" key="13">
    <source>
        <dbReference type="EMBL" id="HDX33232.1"/>
    </source>
</evidence>
<feature type="domain" description="O-acyltransferase WSD1-like N-terminal" evidence="11">
    <location>
        <begin position="20"/>
        <end position="293"/>
    </location>
</feature>
<dbReference type="Pfam" id="PF03007">
    <property type="entry name" value="WS_DGAT_cat"/>
    <property type="match status" value="1"/>
</dbReference>
<keyword evidence="9 13" id="KW-0012">Acyltransferase</keyword>
<dbReference type="GO" id="GO:0005886">
    <property type="term" value="C:plasma membrane"/>
    <property type="evidence" value="ECO:0007669"/>
    <property type="project" value="TreeGrafter"/>
</dbReference>
<evidence type="ECO:0000256" key="6">
    <source>
        <dbReference type="ARBA" id="ARBA00022679"/>
    </source>
</evidence>
<dbReference type="PANTHER" id="PTHR31650:SF1">
    <property type="entry name" value="WAX ESTER SYNTHASE_DIACYLGLYCEROL ACYLTRANSFERASE 4-RELATED"/>
    <property type="match status" value="1"/>
</dbReference>
<comment type="pathway">
    <text evidence="1">Glycerolipid metabolism; triacylglycerol biosynthesis.</text>
</comment>
<organism evidence="13">
    <name type="scientific">Caldilinea aerophila</name>
    <dbReference type="NCBI Taxonomy" id="133453"/>
    <lineage>
        <taxon>Bacteria</taxon>
        <taxon>Bacillati</taxon>
        <taxon>Chloroflexota</taxon>
        <taxon>Caldilineae</taxon>
        <taxon>Caldilineales</taxon>
        <taxon>Caldilineaceae</taxon>
        <taxon>Caldilinea</taxon>
    </lineage>
</organism>
<evidence type="ECO:0000256" key="10">
    <source>
        <dbReference type="ARBA" id="ARBA00048109"/>
    </source>
</evidence>
<gene>
    <name evidence="13" type="ORF">ENQ20_17340</name>
</gene>
<comment type="caution">
    <text evidence="13">The sequence shown here is derived from an EMBL/GenBank/DDBJ whole genome shotgun (WGS) entry which is preliminary data.</text>
</comment>
<dbReference type="InterPro" id="IPR014292">
    <property type="entry name" value="Acyl_transf_WS/DGAT"/>
</dbReference>
<dbReference type="EMBL" id="DSMG01000179">
    <property type="protein sequence ID" value="HDX33232.1"/>
    <property type="molecule type" value="Genomic_DNA"/>
</dbReference>
<evidence type="ECO:0000256" key="8">
    <source>
        <dbReference type="ARBA" id="ARBA00023098"/>
    </source>
</evidence>
<evidence type="ECO:0000256" key="1">
    <source>
        <dbReference type="ARBA" id="ARBA00004771"/>
    </source>
</evidence>
<reference evidence="13" key="1">
    <citation type="journal article" date="2020" name="mSystems">
        <title>Genome- and Community-Level Interaction Insights into Carbon Utilization and Element Cycling Functions of Hydrothermarchaeota in Hydrothermal Sediment.</title>
        <authorList>
            <person name="Zhou Z."/>
            <person name="Liu Y."/>
            <person name="Xu W."/>
            <person name="Pan J."/>
            <person name="Luo Z.H."/>
            <person name="Li M."/>
        </authorList>
    </citation>
    <scope>NUCLEOTIDE SEQUENCE [LARGE SCALE GENOMIC DNA]</scope>
    <source>
        <strain evidence="13">SpSt-289</strain>
    </source>
</reference>
<comment type="similarity">
    <text evidence="3">Belongs to the long-chain O-acyltransferase family.</text>
</comment>
<evidence type="ECO:0000256" key="2">
    <source>
        <dbReference type="ARBA" id="ARBA00005189"/>
    </source>
</evidence>
<dbReference type="EC" id="2.3.1.20" evidence="4"/>
<evidence type="ECO:0000256" key="4">
    <source>
        <dbReference type="ARBA" id="ARBA00013244"/>
    </source>
</evidence>
<evidence type="ECO:0000256" key="7">
    <source>
        <dbReference type="ARBA" id="ARBA00022798"/>
    </source>
</evidence>
<evidence type="ECO:0000259" key="11">
    <source>
        <dbReference type="Pfam" id="PF03007"/>
    </source>
</evidence>
<dbReference type="GO" id="GO:0004144">
    <property type="term" value="F:diacylglycerol O-acyltransferase activity"/>
    <property type="evidence" value="ECO:0007669"/>
    <property type="project" value="UniProtKB-EC"/>
</dbReference>
<evidence type="ECO:0000256" key="5">
    <source>
        <dbReference type="ARBA" id="ARBA00022516"/>
    </source>
</evidence>
<accession>A0A7C1FHQ9</accession>
<dbReference type="PANTHER" id="PTHR31650">
    <property type="entry name" value="O-ACYLTRANSFERASE (WSD1-LIKE) FAMILY PROTEIN"/>
    <property type="match status" value="1"/>
</dbReference>
<keyword evidence="7" id="KW-0319">Glycerol metabolism</keyword>
<protein>
    <recommendedName>
        <fullName evidence="4">diacylglycerol O-acyltransferase</fullName>
        <ecNumber evidence="4">2.3.1.20</ecNumber>
    </recommendedName>
</protein>
<dbReference type="InterPro" id="IPR045034">
    <property type="entry name" value="O-acyltransferase_WSD1-like"/>
</dbReference>
<comment type="catalytic activity">
    <reaction evidence="10">
        <text>an acyl-CoA + a 1,2-diacyl-sn-glycerol = a triacyl-sn-glycerol + CoA</text>
        <dbReference type="Rhea" id="RHEA:10868"/>
        <dbReference type="ChEBI" id="CHEBI:17815"/>
        <dbReference type="ChEBI" id="CHEBI:57287"/>
        <dbReference type="ChEBI" id="CHEBI:58342"/>
        <dbReference type="ChEBI" id="CHEBI:64615"/>
        <dbReference type="EC" id="2.3.1.20"/>
    </reaction>
</comment>
<comment type="pathway">
    <text evidence="2">Lipid metabolism.</text>
</comment>
<dbReference type="InterPro" id="IPR009721">
    <property type="entry name" value="O-acyltransferase_WSD1_C"/>
</dbReference>
<evidence type="ECO:0000256" key="9">
    <source>
        <dbReference type="ARBA" id="ARBA00023315"/>
    </source>
</evidence>
<name>A0A7C1FHQ9_9CHLR</name>
<keyword evidence="6 13" id="KW-0808">Transferase</keyword>
<proteinExistence type="inferred from homology"/>
<dbReference type="Gene3D" id="3.30.559.10">
    <property type="entry name" value="Chloramphenicol acetyltransferase-like domain"/>
    <property type="match status" value="1"/>
</dbReference>
<dbReference type="AlphaFoldDB" id="A0A7C1FHQ9"/>
<dbReference type="SUPFAM" id="SSF52777">
    <property type="entry name" value="CoA-dependent acyltransferases"/>
    <property type="match status" value="1"/>
</dbReference>
<evidence type="ECO:0000259" key="12">
    <source>
        <dbReference type="Pfam" id="PF06974"/>
    </source>
</evidence>
<keyword evidence="5" id="KW-0444">Lipid biosynthesis</keyword>
<feature type="domain" description="O-acyltransferase WSD1 C-terminal" evidence="12">
    <location>
        <begin position="336"/>
        <end position="477"/>
    </location>
</feature>